<keyword evidence="7" id="KW-1185">Reference proteome</keyword>
<reference evidence="6 7" key="1">
    <citation type="submission" date="2013-12" db="EMBL/GenBank/DDBJ databases">
        <authorList>
            <person name="Stott M."/>
        </authorList>
    </citation>
    <scope>NUCLEOTIDE SEQUENCE [LARGE SCALE GENOMIC DNA]</scope>
    <source>
        <strain evidence="6 7">K22</strain>
    </source>
</reference>
<evidence type="ECO:0000256" key="1">
    <source>
        <dbReference type="ARBA" id="ARBA00022603"/>
    </source>
</evidence>
<dbReference type="RefSeq" id="WP_083437668.1">
    <property type="nucleotide sequence ID" value="NZ_CBXV010000004.1"/>
</dbReference>
<dbReference type="CDD" id="cd02440">
    <property type="entry name" value="AdoMet_MTases"/>
    <property type="match status" value="1"/>
</dbReference>
<keyword evidence="4" id="KW-0812">Transmembrane</keyword>
<sequence>MRRNRDLIESPGLTSLRRCRNHDLIERVRGGVGLLCGLVALCCIIFAGQGQQKFRLPERRPPLGLGQQAPHLDVPYVPTPPEVVDAMLRLAAVTKDDVVYDLGCGDGRIVIAAAKKYGARGVGVDIDPQRIREANENARKEGVADRVRFVQQDLFQTDIHDATVVTLYLLPDVNMRLRPKLWRELRPGARVVSHAFTMGDWEPEKTIDVNGRMIYLWTIPPKRVGSAGTER</sequence>
<dbReference type="PANTHER" id="PTHR13610:SF11">
    <property type="entry name" value="METHYLTRANSFERASE DOMAIN-CONTAINING PROTEIN"/>
    <property type="match status" value="1"/>
</dbReference>
<keyword evidence="4" id="KW-1133">Transmembrane helix</keyword>
<feature type="transmembrane region" description="Helical" evidence="4">
    <location>
        <begin position="28"/>
        <end position="48"/>
    </location>
</feature>
<organism evidence="6 7">
    <name type="scientific">Pyrinomonas methylaliphatogenes</name>
    <dbReference type="NCBI Taxonomy" id="454194"/>
    <lineage>
        <taxon>Bacteria</taxon>
        <taxon>Pseudomonadati</taxon>
        <taxon>Acidobacteriota</taxon>
        <taxon>Blastocatellia</taxon>
        <taxon>Blastocatellales</taxon>
        <taxon>Pyrinomonadaceae</taxon>
        <taxon>Pyrinomonas</taxon>
    </lineage>
</organism>
<dbReference type="GO" id="GO:0005840">
    <property type="term" value="C:ribosome"/>
    <property type="evidence" value="ECO:0007669"/>
    <property type="project" value="UniProtKB-KW"/>
</dbReference>
<protein>
    <submittedName>
        <fullName evidence="6">Ribosomal protein L11 methylase</fullName>
    </submittedName>
</protein>
<dbReference type="Proteomes" id="UP000031518">
    <property type="component" value="Unassembled WGS sequence"/>
</dbReference>
<reference evidence="6 7" key="2">
    <citation type="submission" date="2015-01" db="EMBL/GenBank/DDBJ databases">
        <title>Complete genome sequence of Pyrinomonas methylaliphatogenes type strain K22T.</title>
        <authorList>
            <person name="Lee K.C.Y."/>
            <person name="Power J.F."/>
            <person name="Dunfield P.F."/>
            <person name="Morgan X.C."/>
            <person name="Huttenhower C."/>
            <person name="Stott M.B."/>
        </authorList>
    </citation>
    <scope>NUCLEOTIDE SEQUENCE [LARGE SCALE GENOMIC DNA]</scope>
    <source>
        <strain evidence="6 7">K22</strain>
    </source>
</reference>
<evidence type="ECO:0000313" key="6">
    <source>
        <dbReference type="EMBL" id="CDM65346.1"/>
    </source>
</evidence>
<evidence type="ECO:0000256" key="2">
    <source>
        <dbReference type="ARBA" id="ARBA00022679"/>
    </source>
</evidence>
<keyword evidence="3" id="KW-0949">S-adenosyl-L-methionine</keyword>
<keyword evidence="4" id="KW-0472">Membrane</keyword>
<evidence type="ECO:0000313" key="7">
    <source>
        <dbReference type="Proteomes" id="UP000031518"/>
    </source>
</evidence>
<evidence type="ECO:0000256" key="3">
    <source>
        <dbReference type="ARBA" id="ARBA00022691"/>
    </source>
</evidence>
<dbReference type="AlphaFoldDB" id="A0A0B6WW74"/>
<dbReference type="OrthoDB" id="5510758at2"/>
<dbReference type="SUPFAM" id="SSF53335">
    <property type="entry name" value="S-adenosyl-L-methionine-dependent methyltransferases"/>
    <property type="match status" value="1"/>
</dbReference>
<name>A0A0B6WW74_9BACT</name>
<evidence type="ECO:0000259" key="5">
    <source>
        <dbReference type="Pfam" id="PF13649"/>
    </source>
</evidence>
<dbReference type="InterPro" id="IPR041698">
    <property type="entry name" value="Methyltransf_25"/>
</dbReference>
<dbReference type="Gene3D" id="3.40.50.150">
    <property type="entry name" value="Vaccinia Virus protein VP39"/>
    <property type="match status" value="1"/>
</dbReference>
<keyword evidence="6" id="KW-0689">Ribosomal protein</keyword>
<keyword evidence="6" id="KW-0687">Ribonucleoprotein</keyword>
<proteinExistence type="predicted"/>
<keyword evidence="2" id="KW-0808">Transferase</keyword>
<dbReference type="STRING" id="454194.PYK22_01344"/>
<dbReference type="GO" id="GO:0016279">
    <property type="term" value="F:protein-lysine N-methyltransferase activity"/>
    <property type="evidence" value="ECO:0007669"/>
    <property type="project" value="InterPro"/>
</dbReference>
<gene>
    <name evidence="6" type="ORF">PYK22_01344</name>
</gene>
<evidence type="ECO:0000256" key="4">
    <source>
        <dbReference type="SAM" id="Phobius"/>
    </source>
</evidence>
<dbReference type="InterPro" id="IPR026170">
    <property type="entry name" value="FAM173A/B"/>
</dbReference>
<dbReference type="EMBL" id="CBXV010000004">
    <property type="protein sequence ID" value="CDM65346.1"/>
    <property type="molecule type" value="Genomic_DNA"/>
</dbReference>
<dbReference type="PANTHER" id="PTHR13610">
    <property type="entry name" value="METHYLTRANSFERASE DOMAIN-CONTAINING PROTEIN"/>
    <property type="match status" value="1"/>
</dbReference>
<dbReference type="InterPro" id="IPR029063">
    <property type="entry name" value="SAM-dependent_MTases_sf"/>
</dbReference>
<dbReference type="GO" id="GO:0032259">
    <property type="term" value="P:methylation"/>
    <property type="evidence" value="ECO:0007669"/>
    <property type="project" value="UniProtKB-KW"/>
</dbReference>
<feature type="domain" description="Methyltransferase" evidence="5">
    <location>
        <begin position="99"/>
        <end position="169"/>
    </location>
</feature>
<keyword evidence="1 6" id="KW-0489">Methyltransferase</keyword>
<dbReference type="Pfam" id="PF13649">
    <property type="entry name" value="Methyltransf_25"/>
    <property type="match status" value="1"/>
</dbReference>
<accession>A0A0B6WW74</accession>